<evidence type="ECO:0000313" key="2">
    <source>
        <dbReference type="EMBL" id="MST98746.1"/>
    </source>
</evidence>
<dbReference type="EMBL" id="VUNS01000023">
    <property type="protein sequence ID" value="MST98746.1"/>
    <property type="molecule type" value="Genomic_DNA"/>
</dbReference>
<name>A0A844G5V5_9BACT</name>
<keyword evidence="3" id="KW-1185">Reference proteome</keyword>
<dbReference type="Proteomes" id="UP000435649">
    <property type="component" value="Unassembled WGS sequence"/>
</dbReference>
<dbReference type="AlphaFoldDB" id="A0A844G5V5"/>
<accession>A0A844G5V5</accession>
<dbReference type="Gene3D" id="3.30.460.40">
    <property type="match status" value="1"/>
</dbReference>
<dbReference type="InterPro" id="IPR045792">
    <property type="entry name" value="DUF6036"/>
</dbReference>
<dbReference type="Pfam" id="PF19502">
    <property type="entry name" value="DUF6036"/>
    <property type="match status" value="1"/>
</dbReference>
<dbReference type="SUPFAM" id="SSF81301">
    <property type="entry name" value="Nucleotidyltransferase"/>
    <property type="match status" value="1"/>
</dbReference>
<evidence type="ECO:0000259" key="1">
    <source>
        <dbReference type="Pfam" id="PF19502"/>
    </source>
</evidence>
<sequence>MEELLKKLNDAGVRYVVIGGQAMLQEGMPRFTLDWDLFIPPFDQANFDKLNAALANELDMSVEPLDVQTGDGFVQTFQTSGGILQFHLSPPGLPKFSTVEARAVVHEFHGVPVKYLCLDDLLSSKLAVERDKDSDDILFLTIKKQSQQNG</sequence>
<reference evidence="2 3" key="1">
    <citation type="submission" date="2019-08" db="EMBL/GenBank/DDBJ databases">
        <title>In-depth cultivation of the pig gut microbiome towards novel bacterial diversity and tailored functional studies.</title>
        <authorList>
            <person name="Wylensek D."/>
            <person name="Hitch T.C.A."/>
            <person name="Clavel T."/>
        </authorList>
    </citation>
    <scope>NUCLEOTIDE SEQUENCE [LARGE SCALE GENOMIC DNA]</scope>
    <source>
        <strain evidence="2 3">BBE-744-WT-12</strain>
    </source>
</reference>
<evidence type="ECO:0000313" key="3">
    <source>
        <dbReference type="Proteomes" id="UP000435649"/>
    </source>
</evidence>
<dbReference type="RefSeq" id="WP_154419722.1">
    <property type="nucleotide sequence ID" value="NZ_VUNS01000023.1"/>
</dbReference>
<proteinExistence type="predicted"/>
<protein>
    <recommendedName>
        <fullName evidence="1">DUF6036 domain-containing protein</fullName>
    </recommendedName>
</protein>
<comment type="caution">
    <text evidence="2">The sequence shown here is derived from an EMBL/GenBank/DDBJ whole genome shotgun (WGS) entry which is preliminary data.</text>
</comment>
<organism evidence="2 3">
    <name type="scientific">Victivallis lenta</name>
    <dbReference type="NCBI Taxonomy" id="2606640"/>
    <lineage>
        <taxon>Bacteria</taxon>
        <taxon>Pseudomonadati</taxon>
        <taxon>Lentisphaerota</taxon>
        <taxon>Lentisphaeria</taxon>
        <taxon>Victivallales</taxon>
        <taxon>Victivallaceae</taxon>
        <taxon>Victivallis</taxon>
    </lineage>
</organism>
<feature type="domain" description="DUF6036" evidence="1">
    <location>
        <begin position="9"/>
        <end position="138"/>
    </location>
</feature>
<gene>
    <name evidence="2" type="ORF">FYJ85_17030</name>
</gene>
<dbReference type="InterPro" id="IPR043519">
    <property type="entry name" value="NT_sf"/>
</dbReference>